<organism evidence="5 6">
    <name type="scientific">Candidatus Gemmiger excrementigallinarum</name>
    <dbReference type="NCBI Taxonomy" id="2838609"/>
    <lineage>
        <taxon>Bacteria</taxon>
        <taxon>Bacillati</taxon>
        <taxon>Bacillota</taxon>
        <taxon>Clostridia</taxon>
        <taxon>Eubacteriales</taxon>
        <taxon>Gemmiger</taxon>
    </lineage>
</organism>
<dbReference type="EMBL" id="DXBP01000038">
    <property type="protein sequence ID" value="HIZ42097.1"/>
    <property type="molecule type" value="Genomic_DNA"/>
</dbReference>
<comment type="caution">
    <text evidence="5">The sequence shown here is derived from an EMBL/GenBank/DDBJ whole genome shotgun (WGS) entry which is preliminary data.</text>
</comment>
<evidence type="ECO:0000259" key="3">
    <source>
        <dbReference type="Pfam" id="PF07261"/>
    </source>
</evidence>
<feature type="compositionally biased region" description="Basic and acidic residues" evidence="2">
    <location>
        <begin position="67"/>
        <end position="77"/>
    </location>
</feature>
<dbReference type="InterPro" id="IPR046258">
    <property type="entry name" value="DUF6291"/>
</dbReference>
<dbReference type="Proteomes" id="UP000824048">
    <property type="component" value="Unassembled WGS sequence"/>
</dbReference>
<comment type="similarity">
    <text evidence="1">Belongs to the DnaB/DnaD family.</text>
</comment>
<reference evidence="5" key="2">
    <citation type="submission" date="2021-04" db="EMBL/GenBank/DDBJ databases">
        <authorList>
            <person name="Gilroy R."/>
        </authorList>
    </citation>
    <scope>NUCLEOTIDE SEQUENCE</scope>
    <source>
        <strain evidence="5">ChiSxjej1B13-11774</strain>
    </source>
</reference>
<dbReference type="Pfam" id="PF19808">
    <property type="entry name" value="DUF6291"/>
    <property type="match status" value="1"/>
</dbReference>
<dbReference type="Gene3D" id="1.10.10.630">
    <property type="entry name" value="DnaD domain-like"/>
    <property type="match status" value="1"/>
</dbReference>
<dbReference type="InterPro" id="IPR034829">
    <property type="entry name" value="DnaD-like_sf"/>
</dbReference>
<evidence type="ECO:0000256" key="1">
    <source>
        <dbReference type="ARBA" id="ARBA00093462"/>
    </source>
</evidence>
<evidence type="ECO:0000259" key="4">
    <source>
        <dbReference type="Pfam" id="PF19808"/>
    </source>
</evidence>
<feature type="domain" description="DnaB/C C-terminal" evidence="3">
    <location>
        <begin position="168"/>
        <end position="235"/>
    </location>
</feature>
<gene>
    <name evidence="5" type="ORF">H9811_06010</name>
</gene>
<evidence type="ECO:0000313" key="5">
    <source>
        <dbReference type="EMBL" id="HIZ42097.1"/>
    </source>
</evidence>
<accession>A0A9D2JAH8</accession>
<evidence type="ECO:0000313" key="6">
    <source>
        <dbReference type="Proteomes" id="UP000824048"/>
    </source>
</evidence>
<evidence type="ECO:0000256" key="2">
    <source>
        <dbReference type="SAM" id="MobiDB-lite"/>
    </source>
</evidence>
<protein>
    <submittedName>
        <fullName evidence="5">DnaD domain protein</fullName>
    </submittedName>
</protein>
<feature type="region of interest" description="Disordered" evidence="2">
    <location>
        <begin position="67"/>
        <end position="126"/>
    </location>
</feature>
<proteinExistence type="inferred from homology"/>
<dbReference type="InterPro" id="IPR006343">
    <property type="entry name" value="DnaB/C_C"/>
</dbReference>
<sequence>MDRPYFCAYHSYLEALEPLNDAEKGRLFVACLTYSMTGEVPQLSGNERFVFPSLRGQIDRDKARFAELDRKQAENGRKGGRPRKKPKEPEYEGESSPKPKKPTAFSENPKNPPVFLETQKSQEKDIEIENKKKIAAKAATKEKSPDGELLLPLSQEEAPHPSPEATWIELGLGKRISPVLNEMLTQYRQVGITDAVIAAAMKEAAEFEAKAPVAYIRGILDRCQAQSIYTLDAWRACHHGGGGKRVDRATPSGNDFLADAITRPRRHKRTG</sequence>
<dbReference type="AlphaFoldDB" id="A0A9D2JAH8"/>
<feature type="domain" description="DUF6291" evidence="4">
    <location>
        <begin position="5"/>
        <end position="83"/>
    </location>
</feature>
<dbReference type="Pfam" id="PF07261">
    <property type="entry name" value="DnaB_2"/>
    <property type="match status" value="1"/>
</dbReference>
<reference evidence="5" key="1">
    <citation type="journal article" date="2021" name="PeerJ">
        <title>Extensive microbial diversity within the chicken gut microbiome revealed by metagenomics and culture.</title>
        <authorList>
            <person name="Gilroy R."/>
            <person name="Ravi A."/>
            <person name="Getino M."/>
            <person name="Pursley I."/>
            <person name="Horton D.L."/>
            <person name="Alikhan N.F."/>
            <person name="Baker D."/>
            <person name="Gharbi K."/>
            <person name="Hall N."/>
            <person name="Watson M."/>
            <person name="Adriaenssens E.M."/>
            <person name="Foster-Nyarko E."/>
            <person name="Jarju S."/>
            <person name="Secka A."/>
            <person name="Antonio M."/>
            <person name="Oren A."/>
            <person name="Chaudhuri R.R."/>
            <person name="La Ragione R."/>
            <person name="Hildebrand F."/>
            <person name="Pallen M.J."/>
        </authorList>
    </citation>
    <scope>NUCLEOTIDE SEQUENCE</scope>
    <source>
        <strain evidence="5">ChiSxjej1B13-11774</strain>
    </source>
</reference>
<feature type="region of interest" description="Disordered" evidence="2">
    <location>
        <begin position="241"/>
        <end position="271"/>
    </location>
</feature>
<name>A0A9D2JAH8_9FIRM</name>